<organism evidence="4 5">
    <name type="scientific">Ensete ventricosum</name>
    <name type="common">Abyssinian banana</name>
    <name type="synonym">Musa ensete</name>
    <dbReference type="NCBI Taxonomy" id="4639"/>
    <lineage>
        <taxon>Eukaryota</taxon>
        <taxon>Viridiplantae</taxon>
        <taxon>Streptophyta</taxon>
        <taxon>Embryophyta</taxon>
        <taxon>Tracheophyta</taxon>
        <taxon>Spermatophyta</taxon>
        <taxon>Magnoliopsida</taxon>
        <taxon>Liliopsida</taxon>
        <taxon>Zingiberales</taxon>
        <taxon>Musaceae</taxon>
        <taxon>Ensete</taxon>
    </lineage>
</organism>
<keyword evidence="2" id="KW-0931">ER-Golgi transport</keyword>
<dbReference type="AlphaFoldDB" id="A0A426X1H6"/>
<evidence type="ECO:0000313" key="4">
    <source>
        <dbReference type="EMBL" id="RRT33318.1"/>
    </source>
</evidence>
<dbReference type="Proteomes" id="UP000287651">
    <property type="component" value="Unassembled WGS sequence"/>
</dbReference>
<evidence type="ECO:0000256" key="1">
    <source>
        <dbReference type="ARBA" id="ARBA00022448"/>
    </source>
</evidence>
<evidence type="ECO:0000256" key="2">
    <source>
        <dbReference type="ARBA" id="ARBA00022892"/>
    </source>
</evidence>
<evidence type="ECO:0000313" key="5">
    <source>
        <dbReference type="Proteomes" id="UP000287651"/>
    </source>
</evidence>
<feature type="compositionally biased region" description="Basic and acidic residues" evidence="3">
    <location>
        <begin position="14"/>
        <end position="23"/>
    </location>
</feature>
<dbReference type="InterPro" id="IPR007233">
    <property type="entry name" value="TRAPPC"/>
</dbReference>
<gene>
    <name evidence="4" type="ORF">B296_00050760</name>
</gene>
<dbReference type="Pfam" id="PF04099">
    <property type="entry name" value="Sybindin"/>
    <property type="match status" value="1"/>
</dbReference>
<feature type="region of interest" description="Disordered" evidence="3">
    <location>
        <begin position="76"/>
        <end position="111"/>
    </location>
</feature>
<name>A0A426X1H6_ENSVE</name>
<sequence length="204" mass="22075">DSTSESLAPLSSRAGDEGLECHFAKTTSSPTSGCAGDAASDNALPLGTHVVHSVPVEPDRDMDRASDLTDLTIRLTVRSETNRRSDPNPLAARRRRRPASPSPAAPPGTPTWLAGNNAHMLHIFNRGGVCLLRTLDANQDQKLMFGLLFSLRSFTAKMDPTRYALISAPFISVLKRSSDPLTFGSVDKRQSRGCRCYRAKATPL</sequence>
<evidence type="ECO:0000256" key="3">
    <source>
        <dbReference type="SAM" id="MobiDB-lite"/>
    </source>
</evidence>
<keyword evidence="1" id="KW-0813">Transport</keyword>
<dbReference type="GO" id="GO:0030008">
    <property type="term" value="C:TRAPP complex"/>
    <property type="evidence" value="ECO:0007669"/>
    <property type="project" value="InterPro"/>
</dbReference>
<comment type="caution">
    <text evidence="4">The sequence shown here is derived from an EMBL/GenBank/DDBJ whole genome shotgun (WGS) entry which is preliminary data.</text>
</comment>
<feature type="non-terminal residue" evidence="4">
    <location>
        <position position="1"/>
    </location>
</feature>
<accession>A0A426X1H6</accession>
<protein>
    <submittedName>
        <fullName evidence="4">Uncharacterized protein</fullName>
    </submittedName>
</protein>
<dbReference type="Gene3D" id="3.30.450.70">
    <property type="match status" value="1"/>
</dbReference>
<proteinExistence type="predicted"/>
<feature type="region of interest" description="Disordered" evidence="3">
    <location>
        <begin position="1"/>
        <end position="43"/>
    </location>
</feature>
<reference evidence="4 5" key="1">
    <citation type="journal article" date="2014" name="Agronomy (Basel)">
        <title>A Draft Genome Sequence for Ensete ventricosum, the Drought-Tolerant Tree Against Hunger.</title>
        <authorList>
            <person name="Harrison J."/>
            <person name="Moore K.A."/>
            <person name="Paszkiewicz K."/>
            <person name="Jones T."/>
            <person name="Grant M."/>
            <person name="Ambacheew D."/>
            <person name="Muzemil S."/>
            <person name="Studholme D.J."/>
        </authorList>
    </citation>
    <scope>NUCLEOTIDE SEQUENCE [LARGE SCALE GENOMIC DNA]</scope>
</reference>
<dbReference type="EMBL" id="AMZH03029330">
    <property type="protein sequence ID" value="RRT33318.1"/>
    <property type="molecule type" value="Genomic_DNA"/>
</dbReference>
<feature type="compositionally biased region" description="Pro residues" evidence="3">
    <location>
        <begin position="100"/>
        <end position="109"/>
    </location>
</feature>
<dbReference type="GO" id="GO:0016192">
    <property type="term" value="P:vesicle-mediated transport"/>
    <property type="evidence" value="ECO:0007669"/>
    <property type="project" value="UniProtKB-KW"/>
</dbReference>